<keyword evidence="3 5" id="KW-1133">Transmembrane helix</keyword>
<dbReference type="Pfam" id="PF07264">
    <property type="entry name" value="EI24"/>
    <property type="match status" value="1"/>
</dbReference>
<dbReference type="PANTHER" id="PTHR34292:SF2">
    <property type="entry name" value="OUTER SPORE WALL PROTEIN LDS1"/>
    <property type="match status" value="1"/>
</dbReference>
<dbReference type="OMA" id="GRYFQLK"/>
<evidence type="ECO:0008006" key="8">
    <source>
        <dbReference type="Google" id="ProtNLM"/>
    </source>
</evidence>
<keyword evidence="2 5" id="KW-0812">Transmembrane</keyword>
<evidence type="ECO:0000313" key="6">
    <source>
        <dbReference type="EMBL" id="CBF77096.1"/>
    </source>
</evidence>
<dbReference type="AlphaFoldDB" id="C8V7P9"/>
<evidence type="ECO:0000313" key="7">
    <source>
        <dbReference type="Proteomes" id="UP000000560"/>
    </source>
</evidence>
<dbReference type="GeneID" id="2872436"/>
<dbReference type="Proteomes" id="UP000000560">
    <property type="component" value="Chromosome III"/>
</dbReference>
<evidence type="ECO:0000256" key="4">
    <source>
        <dbReference type="ARBA" id="ARBA00023136"/>
    </source>
</evidence>
<dbReference type="InterPro" id="IPR052786">
    <property type="entry name" value="Spore_wall_assembly"/>
</dbReference>
<dbReference type="PANTHER" id="PTHR34292">
    <property type="entry name" value="OUTER SPORE WALL PROTEIN LDS1"/>
    <property type="match status" value="1"/>
</dbReference>
<name>C8V7P9_EMENI</name>
<evidence type="ECO:0000256" key="2">
    <source>
        <dbReference type="ARBA" id="ARBA00022692"/>
    </source>
</evidence>
<sequence>MSDRAKEALRAESANLRATAQDVVLSGTYLYPFRGILHLTTHPPLYKPLTKRLSQTLVAGVSITSALFFFTYVPQTAILSFTAGPFFAPIAAALLVLSEASAVTHFVARGWILRDALVDVFDAVLLEKGCERLVGSGRQLKSASGVVNRLGKMVKKPFGPGSDRNGGFIKGMIRSLVMLPLNFIPVVGTALYIYVAGKKAGPAMHERYFQLKGLSREQMETWVKSRRGAYTGLGMASVVLEMVPFASMVFEFSNAVGAALWAADLEKTEK</sequence>
<dbReference type="KEGG" id="ani:ANIA_04636"/>
<dbReference type="GO" id="GO:0005628">
    <property type="term" value="C:prospore membrane"/>
    <property type="evidence" value="ECO:0000318"/>
    <property type="project" value="GO_Central"/>
</dbReference>
<dbReference type="InterPro" id="IPR059112">
    <property type="entry name" value="CysZ/EI24"/>
</dbReference>
<comment type="subcellular location">
    <subcellularLocation>
        <location evidence="1">Membrane</location>
        <topology evidence="1">Multi-pass membrane protein</topology>
    </subcellularLocation>
</comment>
<evidence type="ECO:0000256" key="3">
    <source>
        <dbReference type="ARBA" id="ARBA00022989"/>
    </source>
</evidence>
<keyword evidence="4 5" id="KW-0472">Membrane</keyword>
<feature type="transmembrane region" description="Helical" evidence="5">
    <location>
        <begin position="176"/>
        <end position="195"/>
    </location>
</feature>
<evidence type="ECO:0000256" key="5">
    <source>
        <dbReference type="SAM" id="Phobius"/>
    </source>
</evidence>
<dbReference type="STRING" id="227321.C8V7P9"/>
<dbReference type="GO" id="GO:0005811">
    <property type="term" value="C:lipid droplet"/>
    <property type="evidence" value="ECO:0000318"/>
    <property type="project" value="GO_Central"/>
</dbReference>
<evidence type="ECO:0000256" key="1">
    <source>
        <dbReference type="ARBA" id="ARBA00004141"/>
    </source>
</evidence>
<dbReference type="RefSeq" id="XP_050467681.1">
    <property type="nucleotide sequence ID" value="XM_050611680.1"/>
</dbReference>
<accession>C8V7P9</accession>
<dbReference type="GO" id="GO:0005619">
    <property type="term" value="C:ascospore wall"/>
    <property type="evidence" value="ECO:0000318"/>
    <property type="project" value="GO_Central"/>
</dbReference>
<protein>
    <recommendedName>
        <fullName evidence="8">Outer spore wall protein RRT8</fullName>
    </recommendedName>
</protein>
<dbReference type="OrthoDB" id="10012223at2759"/>
<reference evidence="7" key="2">
    <citation type="journal article" date="2009" name="Fungal Genet. Biol.">
        <title>The 2008 update of the Aspergillus nidulans genome annotation: a community effort.</title>
        <authorList>
            <person name="Wortman J.R."/>
            <person name="Gilsenan J.M."/>
            <person name="Joardar V."/>
            <person name="Deegan J."/>
            <person name="Clutterbuck J."/>
            <person name="Andersen M.R."/>
            <person name="Archer D."/>
            <person name="Bencina M."/>
            <person name="Braus G."/>
            <person name="Coutinho P."/>
            <person name="von Dohren H."/>
            <person name="Doonan J."/>
            <person name="Driessen A.J."/>
            <person name="Durek P."/>
            <person name="Espeso E."/>
            <person name="Fekete E."/>
            <person name="Flipphi M."/>
            <person name="Estrada C.G."/>
            <person name="Geysens S."/>
            <person name="Goldman G."/>
            <person name="de Groot P.W."/>
            <person name="Hansen K."/>
            <person name="Harris S.D."/>
            <person name="Heinekamp T."/>
            <person name="Helmstaedt K."/>
            <person name="Henrissat B."/>
            <person name="Hofmann G."/>
            <person name="Homan T."/>
            <person name="Horio T."/>
            <person name="Horiuchi H."/>
            <person name="James S."/>
            <person name="Jones M."/>
            <person name="Karaffa L."/>
            <person name="Karanyi Z."/>
            <person name="Kato M."/>
            <person name="Keller N."/>
            <person name="Kelly D.E."/>
            <person name="Kiel J.A."/>
            <person name="Kim J.M."/>
            <person name="van der Klei I.J."/>
            <person name="Klis F.M."/>
            <person name="Kovalchuk A."/>
            <person name="Krasevec N."/>
            <person name="Kubicek C.P."/>
            <person name="Liu B."/>
            <person name="Maccabe A."/>
            <person name="Meyer V."/>
            <person name="Mirabito P."/>
            <person name="Miskei M."/>
            <person name="Mos M."/>
            <person name="Mullins J."/>
            <person name="Nelson D.R."/>
            <person name="Nielsen J."/>
            <person name="Oakley B.R."/>
            <person name="Osmani S.A."/>
            <person name="Pakula T."/>
            <person name="Paszewski A."/>
            <person name="Paulsen I."/>
            <person name="Pilsyk S."/>
            <person name="Pocsi I."/>
            <person name="Punt P.J."/>
            <person name="Ram A.F."/>
            <person name="Ren Q."/>
            <person name="Robellet X."/>
            <person name="Robson G."/>
            <person name="Seiboth B."/>
            <person name="van Solingen P."/>
            <person name="Specht T."/>
            <person name="Sun J."/>
            <person name="Taheri-Talesh N."/>
            <person name="Takeshita N."/>
            <person name="Ussery D."/>
            <person name="vanKuyk P.A."/>
            <person name="Visser H."/>
            <person name="van de Vondervoort P.J."/>
            <person name="de Vries R.P."/>
            <person name="Walton J."/>
            <person name="Xiang X."/>
            <person name="Xiong Y."/>
            <person name="Zeng A.P."/>
            <person name="Brandt B.W."/>
            <person name="Cornell M.J."/>
            <person name="van den Hondel C.A."/>
            <person name="Visser J."/>
            <person name="Oliver S.G."/>
            <person name="Turner G."/>
        </authorList>
    </citation>
    <scope>GENOME REANNOTATION</scope>
    <source>
        <strain evidence="7">FGSC A4 / ATCC 38163 / CBS 112.46 / NRRL 194 / M139</strain>
    </source>
</reference>
<dbReference type="InParanoid" id="C8V7P9"/>
<proteinExistence type="predicted"/>
<gene>
    <name evidence="6" type="ORF">ANIA_04636</name>
</gene>
<dbReference type="eggNOG" id="ENOG502QVX4">
    <property type="taxonomic scope" value="Eukaryota"/>
</dbReference>
<reference evidence="7" key="1">
    <citation type="journal article" date="2005" name="Nature">
        <title>Sequencing of Aspergillus nidulans and comparative analysis with A. fumigatus and A. oryzae.</title>
        <authorList>
            <person name="Galagan J.E."/>
            <person name="Calvo S.E."/>
            <person name="Cuomo C."/>
            <person name="Ma L.J."/>
            <person name="Wortman J.R."/>
            <person name="Batzoglou S."/>
            <person name="Lee S.I."/>
            <person name="Basturkmen M."/>
            <person name="Spevak C.C."/>
            <person name="Clutterbuck J."/>
            <person name="Kapitonov V."/>
            <person name="Jurka J."/>
            <person name="Scazzocchio C."/>
            <person name="Farman M."/>
            <person name="Butler J."/>
            <person name="Purcell S."/>
            <person name="Harris S."/>
            <person name="Braus G.H."/>
            <person name="Draht O."/>
            <person name="Busch S."/>
            <person name="D'Enfert C."/>
            <person name="Bouchier C."/>
            <person name="Goldman G.H."/>
            <person name="Bell-Pedersen D."/>
            <person name="Griffiths-Jones S."/>
            <person name="Doonan J.H."/>
            <person name="Yu J."/>
            <person name="Vienken K."/>
            <person name="Pain A."/>
            <person name="Freitag M."/>
            <person name="Selker E.U."/>
            <person name="Archer D.B."/>
            <person name="Penalva M.A."/>
            <person name="Oakley B.R."/>
            <person name="Momany M."/>
            <person name="Tanaka T."/>
            <person name="Kumagai T."/>
            <person name="Asai K."/>
            <person name="Machida M."/>
            <person name="Nierman W.C."/>
            <person name="Denning D.W."/>
            <person name="Caddick M."/>
            <person name="Hynes M."/>
            <person name="Paoletti M."/>
            <person name="Fischer R."/>
            <person name="Miller B."/>
            <person name="Dyer P."/>
            <person name="Sachs M.S."/>
            <person name="Osmani S.A."/>
            <person name="Birren B.W."/>
        </authorList>
    </citation>
    <scope>NUCLEOTIDE SEQUENCE [LARGE SCALE GENOMIC DNA]</scope>
    <source>
        <strain evidence="7">FGSC A4 / ATCC 38163 / CBS 112.46 / NRRL 194 / M139</strain>
    </source>
</reference>
<keyword evidence="7" id="KW-1185">Reference proteome</keyword>
<dbReference type="EMBL" id="BN001303">
    <property type="protein sequence ID" value="CBF77096.1"/>
    <property type="molecule type" value="Genomic_DNA"/>
</dbReference>
<dbReference type="HOGENOM" id="CLU_062645_0_0_1"/>
<feature type="transmembrane region" description="Helical" evidence="5">
    <location>
        <begin position="56"/>
        <end position="74"/>
    </location>
</feature>
<dbReference type="FunCoup" id="C8V7P9">
    <property type="interactions" value="80"/>
</dbReference>
<organism evidence="6 7">
    <name type="scientific">Emericella nidulans (strain FGSC A4 / ATCC 38163 / CBS 112.46 / NRRL 194 / M139)</name>
    <name type="common">Aspergillus nidulans</name>
    <dbReference type="NCBI Taxonomy" id="227321"/>
    <lineage>
        <taxon>Eukaryota</taxon>
        <taxon>Fungi</taxon>
        <taxon>Dikarya</taxon>
        <taxon>Ascomycota</taxon>
        <taxon>Pezizomycotina</taxon>
        <taxon>Eurotiomycetes</taxon>
        <taxon>Eurotiomycetidae</taxon>
        <taxon>Eurotiales</taxon>
        <taxon>Aspergillaceae</taxon>
        <taxon>Aspergillus</taxon>
        <taxon>Aspergillus subgen. Nidulantes</taxon>
    </lineage>
</organism>